<dbReference type="SUPFAM" id="SSF52096">
    <property type="entry name" value="ClpP/crotonase"/>
    <property type="match status" value="1"/>
</dbReference>
<comment type="caution">
    <text evidence="4">The sequence shown here is derived from an EMBL/GenBank/DDBJ whole genome shotgun (WGS) entry which is preliminary data.</text>
</comment>
<comment type="similarity">
    <text evidence="1 3">Belongs to the enoyl-CoA hydratase/isomerase family.</text>
</comment>
<name>K9H0N2_9PROT</name>
<protein>
    <submittedName>
        <fullName evidence="4">Enoyl-CoA hydratase</fullName>
    </submittedName>
</protein>
<sequence length="273" mass="29166">MSTPETPETDPVLYAQDGAVVTLTLNQPETRNAITDVALVDAFVAACDRIHVDESVRCVIITGAGKAFSSGGNVKHMRDKQGTFGGSAARIRENYRRGIQRIPRALYDLDVPTIAAVNGAAYGAGCDLTLMCDIRIAAEEAVFAENFVKVGIIPGDGGAWLLPRAVGASRAAEMAFTGDPVDAQTALAWGLVSRVVPAQQLLPAARDLAERIAANPPHALRMTKRLMREGQHTRLDTLLEMSAAFQGTAHHTADHDEAVAAILEKRTPSFRGE</sequence>
<dbReference type="STRING" id="1238182.C882_3576"/>
<evidence type="ECO:0000256" key="1">
    <source>
        <dbReference type="ARBA" id="ARBA00005254"/>
    </source>
</evidence>
<evidence type="ECO:0000256" key="2">
    <source>
        <dbReference type="ARBA" id="ARBA00023239"/>
    </source>
</evidence>
<dbReference type="CDD" id="cd06558">
    <property type="entry name" value="crotonase-like"/>
    <property type="match status" value="1"/>
</dbReference>
<dbReference type="Gene3D" id="1.10.12.10">
    <property type="entry name" value="Lyase 2-enoyl-coa Hydratase, Chain A, domain 2"/>
    <property type="match status" value="1"/>
</dbReference>
<dbReference type="Pfam" id="PF00378">
    <property type="entry name" value="ECH_1"/>
    <property type="match status" value="1"/>
</dbReference>
<accession>K9H0N2</accession>
<gene>
    <name evidence="4" type="ORF">C882_3576</name>
</gene>
<dbReference type="NCBIfam" id="NF006699">
    <property type="entry name" value="PRK09245.1"/>
    <property type="match status" value="1"/>
</dbReference>
<dbReference type="eggNOG" id="COG1024">
    <property type="taxonomic scope" value="Bacteria"/>
</dbReference>
<evidence type="ECO:0000313" key="4">
    <source>
        <dbReference type="EMBL" id="EKV31825.1"/>
    </source>
</evidence>
<reference evidence="4 5" key="1">
    <citation type="journal article" date="2013" name="Genome Announc.">
        <title>Draft Genome Sequence of an Alphaproteobacterium, Caenispirillum salinarum AK4(T), Isolated from a Solar Saltern.</title>
        <authorList>
            <person name="Khatri I."/>
            <person name="Singh A."/>
            <person name="Korpole S."/>
            <person name="Pinnaka A.K."/>
            <person name="Subramanian S."/>
        </authorList>
    </citation>
    <scope>NUCLEOTIDE SEQUENCE [LARGE SCALE GENOMIC DNA]</scope>
    <source>
        <strain evidence="4 5">AK4</strain>
    </source>
</reference>
<dbReference type="Proteomes" id="UP000009881">
    <property type="component" value="Unassembled WGS sequence"/>
</dbReference>
<dbReference type="Gene3D" id="3.90.226.10">
    <property type="entry name" value="2-enoyl-CoA Hydratase, Chain A, domain 1"/>
    <property type="match status" value="1"/>
</dbReference>
<dbReference type="InterPro" id="IPR014748">
    <property type="entry name" value="Enoyl-CoA_hydra_C"/>
</dbReference>
<dbReference type="PROSITE" id="PS00166">
    <property type="entry name" value="ENOYL_COA_HYDRATASE"/>
    <property type="match status" value="1"/>
</dbReference>
<dbReference type="PANTHER" id="PTHR11941:SF54">
    <property type="entry name" value="ENOYL-COA HYDRATASE, MITOCHONDRIAL"/>
    <property type="match status" value="1"/>
</dbReference>
<dbReference type="InterPro" id="IPR029045">
    <property type="entry name" value="ClpP/crotonase-like_dom_sf"/>
</dbReference>
<keyword evidence="5" id="KW-1185">Reference proteome</keyword>
<dbReference type="PATRIC" id="fig|1238182.3.peg.1247"/>
<dbReference type="PANTHER" id="PTHR11941">
    <property type="entry name" value="ENOYL-COA HYDRATASE-RELATED"/>
    <property type="match status" value="1"/>
</dbReference>
<evidence type="ECO:0000256" key="3">
    <source>
        <dbReference type="RuleBase" id="RU003707"/>
    </source>
</evidence>
<dbReference type="InterPro" id="IPR001753">
    <property type="entry name" value="Enoyl-CoA_hydra/iso"/>
</dbReference>
<organism evidence="4 5">
    <name type="scientific">Caenispirillum salinarum AK4</name>
    <dbReference type="NCBI Taxonomy" id="1238182"/>
    <lineage>
        <taxon>Bacteria</taxon>
        <taxon>Pseudomonadati</taxon>
        <taxon>Pseudomonadota</taxon>
        <taxon>Alphaproteobacteria</taxon>
        <taxon>Rhodospirillales</taxon>
        <taxon>Novispirillaceae</taxon>
        <taxon>Caenispirillum</taxon>
    </lineage>
</organism>
<dbReference type="RefSeq" id="WP_009539694.1">
    <property type="nucleotide sequence ID" value="NZ_ANHY01000005.1"/>
</dbReference>
<dbReference type="EMBL" id="ANHY01000005">
    <property type="protein sequence ID" value="EKV31825.1"/>
    <property type="molecule type" value="Genomic_DNA"/>
</dbReference>
<dbReference type="GO" id="GO:0016829">
    <property type="term" value="F:lyase activity"/>
    <property type="evidence" value="ECO:0007669"/>
    <property type="project" value="UniProtKB-KW"/>
</dbReference>
<dbReference type="GO" id="GO:0006635">
    <property type="term" value="P:fatty acid beta-oxidation"/>
    <property type="evidence" value="ECO:0007669"/>
    <property type="project" value="TreeGrafter"/>
</dbReference>
<dbReference type="AlphaFoldDB" id="K9H0N2"/>
<evidence type="ECO:0000313" key="5">
    <source>
        <dbReference type="Proteomes" id="UP000009881"/>
    </source>
</evidence>
<dbReference type="InterPro" id="IPR018376">
    <property type="entry name" value="Enoyl-CoA_hyd/isom_CS"/>
</dbReference>
<keyword evidence="2" id="KW-0456">Lyase</keyword>
<proteinExistence type="inferred from homology"/>